<keyword evidence="3" id="KW-1185">Reference proteome</keyword>
<organism evidence="2 3">
    <name type="scientific">Synaphobranchus kaupii</name>
    <name type="common">Kaup's arrowtooth eel</name>
    <dbReference type="NCBI Taxonomy" id="118154"/>
    <lineage>
        <taxon>Eukaryota</taxon>
        <taxon>Metazoa</taxon>
        <taxon>Chordata</taxon>
        <taxon>Craniata</taxon>
        <taxon>Vertebrata</taxon>
        <taxon>Euteleostomi</taxon>
        <taxon>Actinopterygii</taxon>
        <taxon>Neopterygii</taxon>
        <taxon>Teleostei</taxon>
        <taxon>Anguilliformes</taxon>
        <taxon>Synaphobranchidae</taxon>
        <taxon>Synaphobranchus</taxon>
    </lineage>
</organism>
<feature type="compositionally biased region" description="Basic and acidic residues" evidence="1">
    <location>
        <begin position="16"/>
        <end position="36"/>
    </location>
</feature>
<dbReference type="Proteomes" id="UP001152622">
    <property type="component" value="Chromosome 9"/>
</dbReference>
<evidence type="ECO:0000313" key="3">
    <source>
        <dbReference type="Proteomes" id="UP001152622"/>
    </source>
</evidence>
<sequence length="185" mass="20189">MAAGTQKSNPSPHPCQSREGHSKPGLDRSELARQRSSDIAPACHDCVTRGGYYRGCPGQIPSLYNDKLVNGLPRHLSKNKSDLRDPACSHKQRSMTAAPSPCSFGMTPRTLEERRRDALRGGAQLGRITRLRPQESLPRETAREQAEPALKDVCVRRRQVHQPSPVSCLFAPTLSGVTAGGSHAF</sequence>
<accession>A0A9Q1ISJ0</accession>
<name>A0A9Q1ISJ0_SYNKA</name>
<reference evidence="2" key="1">
    <citation type="journal article" date="2023" name="Science">
        <title>Genome structures resolve the early diversification of teleost fishes.</title>
        <authorList>
            <person name="Parey E."/>
            <person name="Louis A."/>
            <person name="Montfort J."/>
            <person name="Bouchez O."/>
            <person name="Roques C."/>
            <person name="Iampietro C."/>
            <person name="Lluch J."/>
            <person name="Castinel A."/>
            <person name="Donnadieu C."/>
            <person name="Desvignes T."/>
            <person name="Floi Bucao C."/>
            <person name="Jouanno E."/>
            <person name="Wen M."/>
            <person name="Mejri S."/>
            <person name="Dirks R."/>
            <person name="Jansen H."/>
            <person name="Henkel C."/>
            <person name="Chen W.J."/>
            <person name="Zahm M."/>
            <person name="Cabau C."/>
            <person name="Klopp C."/>
            <person name="Thompson A.W."/>
            <person name="Robinson-Rechavi M."/>
            <person name="Braasch I."/>
            <person name="Lecointre G."/>
            <person name="Bobe J."/>
            <person name="Postlethwait J.H."/>
            <person name="Berthelot C."/>
            <person name="Roest Crollius H."/>
            <person name="Guiguen Y."/>
        </authorList>
    </citation>
    <scope>NUCLEOTIDE SEQUENCE</scope>
    <source>
        <strain evidence="2">WJC10195</strain>
    </source>
</reference>
<feature type="compositionally biased region" description="Polar residues" evidence="1">
    <location>
        <begin position="1"/>
        <end position="10"/>
    </location>
</feature>
<feature type="region of interest" description="Disordered" evidence="1">
    <location>
        <begin position="1"/>
        <end position="40"/>
    </location>
</feature>
<comment type="caution">
    <text evidence="2">The sequence shown here is derived from an EMBL/GenBank/DDBJ whole genome shotgun (WGS) entry which is preliminary data.</text>
</comment>
<dbReference type="EMBL" id="JAINUF010000009">
    <property type="protein sequence ID" value="KAJ8350675.1"/>
    <property type="molecule type" value="Genomic_DNA"/>
</dbReference>
<dbReference type="AlphaFoldDB" id="A0A9Q1ISJ0"/>
<feature type="compositionally biased region" description="Basic and acidic residues" evidence="1">
    <location>
        <begin position="79"/>
        <end position="88"/>
    </location>
</feature>
<evidence type="ECO:0000256" key="1">
    <source>
        <dbReference type="SAM" id="MobiDB-lite"/>
    </source>
</evidence>
<proteinExistence type="predicted"/>
<protein>
    <submittedName>
        <fullName evidence="2">Uncharacterized protein</fullName>
    </submittedName>
</protein>
<gene>
    <name evidence="2" type="ORF">SKAU_G00258050</name>
</gene>
<evidence type="ECO:0000313" key="2">
    <source>
        <dbReference type="EMBL" id="KAJ8350675.1"/>
    </source>
</evidence>
<feature type="region of interest" description="Disordered" evidence="1">
    <location>
        <begin position="75"/>
        <end position="107"/>
    </location>
</feature>